<dbReference type="Proteomes" id="UP000257109">
    <property type="component" value="Unassembled WGS sequence"/>
</dbReference>
<keyword evidence="8" id="KW-1185">Reference proteome</keyword>
<dbReference type="Gene3D" id="1.10.510.10">
    <property type="entry name" value="Transferase(Phosphotransferase) domain 1"/>
    <property type="match status" value="1"/>
</dbReference>
<feature type="non-terminal residue" evidence="7">
    <location>
        <position position="1"/>
    </location>
</feature>
<dbReference type="InterPro" id="IPR011009">
    <property type="entry name" value="Kinase-like_dom_sf"/>
</dbReference>
<organism evidence="7 8">
    <name type="scientific">Mucuna pruriens</name>
    <name type="common">Velvet bean</name>
    <name type="synonym">Dolichos pruriens</name>
    <dbReference type="NCBI Taxonomy" id="157652"/>
    <lineage>
        <taxon>Eukaryota</taxon>
        <taxon>Viridiplantae</taxon>
        <taxon>Streptophyta</taxon>
        <taxon>Embryophyta</taxon>
        <taxon>Tracheophyta</taxon>
        <taxon>Spermatophyta</taxon>
        <taxon>Magnoliopsida</taxon>
        <taxon>eudicotyledons</taxon>
        <taxon>Gunneridae</taxon>
        <taxon>Pentapetalae</taxon>
        <taxon>rosids</taxon>
        <taxon>fabids</taxon>
        <taxon>Fabales</taxon>
        <taxon>Fabaceae</taxon>
        <taxon>Papilionoideae</taxon>
        <taxon>50 kb inversion clade</taxon>
        <taxon>NPAAA clade</taxon>
        <taxon>indigoferoid/millettioid clade</taxon>
        <taxon>Phaseoleae</taxon>
        <taxon>Mucuna</taxon>
    </lineage>
</organism>
<keyword evidence="1" id="KW-0723">Serine/threonine-protein kinase</keyword>
<dbReference type="AlphaFoldDB" id="A0A371IET4"/>
<dbReference type="GO" id="GO:0005524">
    <property type="term" value="F:ATP binding"/>
    <property type="evidence" value="ECO:0007669"/>
    <property type="project" value="UniProtKB-KW"/>
</dbReference>
<keyword evidence="5" id="KW-0067">ATP-binding</keyword>
<keyword evidence="3" id="KW-0547">Nucleotide-binding</keyword>
<dbReference type="GO" id="GO:0030246">
    <property type="term" value="F:carbohydrate binding"/>
    <property type="evidence" value="ECO:0007669"/>
    <property type="project" value="UniProtKB-KW"/>
</dbReference>
<keyword evidence="2" id="KW-0808">Transferase</keyword>
<dbReference type="PROSITE" id="PS50011">
    <property type="entry name" value="PROTEIN_KINASE_DOM"/>
    <property type="match status" value="1"/>
</dbReference>
<evidence type="ECO:0000313" key="7">
    <source>
        <dbReference type="EMBL" id="RDY13571.1"/>
    </source>
</evidence>
<evidence type="ECO:0000256" key="2">
    <source>
        <dbReference type="ARBA" id="ARBA00022679"/>
    </source>
</evidence>
<name>A0A371IET4_MUCPR</name>
<dbReference type="OrthoDB" id="4062651at2759"/>
<sequence>MKLENVCCIGLNAFELFVEFLNELRIIPKDLKTSNILLDEIMNPKILDFGLARTFGGDEVEGKTKRRRIRSRHRLSPEYTARGNFSVKSNVFSFSVIVLETVCRKNREYFDHHDHDLLGLVSLVHSIPLWCEERLLELIEESLGESIALAEANVLRCIQIGLLCVQDKPKDRSDMSIVVLMLNGEKPLPRPTEPAFSLHQSGSS</sequence>
<dbReference type="EMBL" id="QJKJ01000253">
    <property type="protein sequence ID" value="RDY13571.1"/>
    <property type="molecule type" value="Genomic_DNA"/>
</dbReference>
<dbReference type="InterPro" id="IPR000719">
    <property type="entry name" value="Prot_kinase_dom"/>
</dbReference>
<dbReference type="InterPro" id="IPR001245">
    <property type="entry name" value="Ser-Thr/Tyr_kinase_cat_dom"/>
</dbReference>
<dbReference type="PANTHER" id="PTHR27002">
    <property type="entry name" value="RECEPTOR-LIKE SERINE/THREONINE-PROTEIN KINASE SD1-8"/>
    <property type="match status" value="1"/>
</dbReference>
<evidence type="ECO:0000259" key="6">
    <source>
        <dbReference type="PROSITE" id="PS50011"/>
    </source>
</evidence>
<dbReference type="SUPFAM" id="SSF56112">
    <property type="entry name" value="Protein kinase-like (PK-like)"/>
    <property type="match status" value="1"/>
</dbReference>
<gene>
    <name evidence="7" type="primary">SD11</name>
    <name evidence="7" type="ORF">CR513_01485</name>
</gene>
<evidence type="ECO:0000313" key="8">
    <source>
        <dbReference type="Proteomes" id="UP000257109"/>
    </source>
</evidence>
<accession>A0A371IET4</accession>
<dbReference type="GO" id="GO:0004674">
    <property type="term" value="F:protein serine/threonine kinase activity"/>
    <property type="evidence" value="ECO:0007669"/>
    <property type="project" value="UniProtKB-KW"/>
</dbReference>
<dbReference type="PANTHER" id="PTHR27002:SF880">
    <property type="entry name" value="RECEPTOR-LIKE SERINE_THREONINE-PROTEIN KINASE"/>
    <property type="match status" value="1"/>
</dbReference>
<evidence type="ECO:0000256" key="3">
    <source>
        <dbReference type="ARBA" id="ARBA00022741"/>
    </source>
</evidence>
<evidence type="ECO:0000256" key="5">
    <source>
        <dbReference type="ARBA" id="ARBA00022840"/>
    </source>
</evidence>
<evidence type="ECO:0000256" key="4">
    <source>
        <dbReference type="ARBA" id="ARBA00022777"/>
    </source>
</evidence>
<evidence type="ECO:0000256" key="1">
    <source>
        <dbReference type="ARBA" id="ARBA00022527"/>
    </source>
</evidence>
<protein>
    <submittedName>
        <fullName evidence="7">G-type lectin S-receptor-like serine/threonine-protein kinase SD1-1</fullName>
    </submittedName>
</protein>
<comment type="caution">
    <text evidence="7">The sequence shown here is derived from an EMBL/GenBank/DDBJ whole genome shotgun (WGS) entry which is preliminary data.</text>
</comment>
<dbReference type="GO" id="GO:0005886">
    <property type="term" value="C:plasma membrane"/>
    <property type="evidence" value="ECO:0007669"/>
    <property type="project" value="TreeGrafter"/>
</dbReference>
<keyword evidence="4" id="KW-0418">Kinase</keyword>
<proteinExistence type="predicted"/>
<feature type="domain" description="Protein kinase" evidence="6">
    <location>
        <begin position="1"/>
        <end position="196"/>
    </location>
</feature>
<reference evidence="7" key="1">
    <citation type="submission" date="2018-05" db="EMBL/GenBank/DDBJ databases">
        <title>Draft genome of Mucuna pruriens seed.</title>
        <authorList>
            <person name="Nnadi N.E."/>
            <person name="Vos R."/>
            <person name="Hasami M.H."/>
            <person name="Devisetty U.K."/>
            <person name="Aguiy J.C."/>
        </authorList>
    </citation>
    <scope>NUCLEOTIDE SEQUENCE [LARGE SCALE GENOMIC DNA]</scope>
    <source>
        <strain evidence="7">JCA_2017</strain>
    </source>
</reference>
<dbReference type="Pfam" id="PF07714">
    <property type="entry name" value="PK_Tyr_Ser-Thr"/>
    <property type="match status" value="1"/>
</dbReference>